<reference evidence="3" key="1">
    <citation type="submission" date="2021-01" db="EMBL/GenBank/DDBJ databases">
        <authorList>
            <person name="Kaushik A."/>
        </authorList>
    </citation>
    <scope>NUCLEOTIDE SEQUENCE</scope>
    <source>
        <strain evidence="3">AG5</strain>
    </source>
</reference>
<dbReference type="PANTHER" id="PTHR31794">
    <property type="entry name" value="AUXIN EFFLUX TRANSPORTER FAMILY PROTEIN (EUROFUNG)"/>
    <property type="match status" value="1"/>
</dbReference>
<evidence type="ECO:0000313" key="4">
    <source>
        <dbReference type="Proteomes" id="UP000663827"/>
    </source>
</evidence>
<feature type="region of interest" description="Disordered" evidence="1">
    <location>
        <begin position="18"/>
        <end position="50"/>
    </location>
</feature>
<dbReference type="GO" id="GO:0005783">
    <property type="term" value="C:endoplasmic reticulum"/>
    <property type="evidence" value="ECO:0007669"/>
    <property type="project" value="TreeGrafter"/>
</dbReference>
<sequence length="163" mass="17914">MAITSYLVSQASRMLSNRDIKPIDTQSPGPTPNALPFHHRNGKPKSDSTNLRGDKLPILPTSILFVHRFIVMPAIMIGLVYFLRSTWPSYVEKDPMLDFVLSIVGIGPPAITLSAVAEMADLGSREDAQVSRMLMLSYLVTPFICVPVSASVYVIQQLGLARD</sequence>
<dbReference type="AlphaFoldDB" id="A0A8H3DXU6"/>
<keyword evidence="2" id="KW-0812">Transmembrane</keyword>
<comment type="caution">
    <text evidence="3">The sequence shown here is derived from an EMBL/GenBank/DDBJ whole genome shotgun (WGS) entry which is preliminary data.</text>
</comment>
<feature type="transmembrane region" description="Helical" evidence="2">
    <location>
        <begin position="136"/>
        <end position="155"/>
    </location>
</feature>
<evidence type="ECO:0000313" key="3">
    <source>
        <dbReference type="EMBL" id="CAE7104172.1"/>
    </source>
</evidence>
<dbReference type="EMBL" id="CAJNJQ010000851">
    <property type="protein sequence ID" value="CAE7104172.1"/>
    <property type="molecule type" value="Genomic_DNA"/>
</dbReference>
<keyword evidence="2" id="KW-0472">Membrane</keyword>
<gene>
    <name evidence="3" type="ORF">RDB_LOCUS42950</name>
</gene>
<accession>A0A8H3DXU6</accession>
<organism evidence="3 4">
    <name type="scientific">Rhizoctonia solani</name>
    <dbReference type="NCBI Taxonomy" id="456999"/>
    <lineage>
        <taxon>Eukaryota</taxon>
        <taxon>Fungi</taxon>
        <taxon>Dikarya</taxon>
        <taxon>Basidiomycota</taxon>
        <taxon>Agaricomycotina</taxon>
        <taxon>Agaricomycetes</taxon>
        <taxon>Cantharellales</taxon>
        <taxon>Ceratobasidiaceae</taxon>
        <taxon>Rhizoctonia</taxon>
    </lineage>
</organism>
<dbReference type="PANTHER" id="PTHR31794:SF4">
    <property type="entry name" value="AUXIN EFFLUX TRANSPORTER FAMILY PROTEIN (EUROFUNG)"/>
    <property type="match status" value="1"/>
</dbReference>
<name>A0A8H3DXU6_9AGAM</name>
<protein>
    <submittedName>
        <fullName evidence="3">Uncharacterized protein</fullName>
    </submittedName>
</protein>
<keyword evidence="2" id="KW-1133">Transmembrane helix</keyword>
<feature type="transmembrane region" description="Helical" evidence="2">
    <location>
        <begin position="95"/>
        <end position="116"/>
    </location>
</feature>
<proteinExistence type="predicted"/>
<evidence type="ECO:0000256" key="2">
    <source>
        <dbReference type="SAM" id="Phobius"/>
    </source>
</evidence>
<feature type="transmembrane region" description="Helical" evidence="2">
    <location>
        <begin position="58"/>
        <end position="83"/>
    </location>
</feature>
<dbReference type="Proteomes" id="UP000663827">
    <property type="component" value="Unassembled WGS sequence"/>
</dbReference>
<evidence type="ECO:0000256" key="1">
    <source>
        <dbReference type="SAM" id="MobiDB-lite"/>
    </source>
</evidence>